<dbReference type="RefSeq" id="WP_344245003.1">
    <property type="nucleotide sequence ID" value="NZ_BAAAPM010000002.1"/>
</dbReference>
<reference evidence="1 2" key="1">
    <citation type="journal article" date="2019" name="Int. J. Syst. Evol. Microbiol.">
        <title>The Global Catalogue of Microorganisms (GCM) 10K type strain sequencing project: providing services to taxonomists for standard genome sequencing and annotation.</title>
        <authorList>
            <consortium name="The Broad Institute Genomics Platform"/>
            <consortium name="The Broad Institute Genome Sequencing Center for Infectious Disease"/>
            <person name="Wu L."/>
            <person name="Ma J."/>
        </authorList>
    </citation>
    <scope>NUCLEOTIDE SEQUENCE [LARGE SCALE GENOMIC DNA]</scope>
    <source>
        <strain evidence="1 2">JCM 15589</strain>
    </source>
</reference>
<evidence type="ECO:0000313" key="2">
    <source>
        <dbReference type="Proteomes" id="UP001501138"/>
    </source>
</evidence>
<sequence length="313" mass="33164">MANRLTTRGGWALLTSRIQALRAPARGAVLRAPARDVSEHPAEPLAVESVLTGVAVDGDVAELAGRVSTRAGTDTLHGVRAWLRLRDTQQAVEVPVRLRGTRSTDAGRSLAFTVAVDPRSLPARGSWDLEIAPVWEHGSAPATGFGAARPGRVDADGQVLASGDVLDFTAPGGHASLARGVREVPRVTAERLQEDDDGRPEVVLCVPADDDLRVYADVTPAGSRDARQRLPWRRLDDGTVAVRLPVPHRAGALRSRLVVVADGIRVRPRLDGLDGLDGTEGLEGQGDDDATVRLEGDTLTVTRYADAARGVPA</sequence>
<proteinExistence type="predicted"/>
<comment type="caution">
    <text evidence="1">The sequence shown here is derived from an EMBL/GenBank/DDBJ whole genome shotgun (WGS) entry which is preliminary data.</text>
</comment>
<dbReference type="Proteomes" id="UP001501138">
    <property type="component" value="Unassembled WGS sequence"/>
</dbReference>
<gene>
    <name evidence="1" type="ORF">GCM10009809_03360</name>
</gene>
<keyword evidence="2" id="KW-1185">Reference proteome</keyword>
<evidence type="ECO:0000313" key="1">
    <source>
        <dbReference type="EMBL" id="GAA1710348.1"/>
    </source>
</evidence>
<accession>A0ABN2IRN0</accession>
<dbReference type="EMBL" id="BAAAPM010000002">
    <property type="protein sequence ID" value="GAA1710348.1"/>
    <property type="molecule type" value="Genomic_DNA"/>
</dbReference>
<organism evidence="1 2">
    <name type="scientific">Isoptericola hypogeus</name>
    <dbReference type="NCBI Taxonomy" id="300179"/>
    <lineage>
        <taxon>Bacteria</taxon>
        <taxon>Bacillati</taxon>
        <taxon>Actinomycetota</taxon>
        <taxon>Actinomycetes</taxon>
        <taxon>Micrococcales</taxon>
        <taxon>Promicromonosporaceae</taxon>
        <taxon>Isoptericola</taxon>
    </lineage>
</organism>
<name>A0ABN2IRN0_9MICO</name>
<protein>
    <submittedName>
        <fullName evidence="1">Uncharacterized protein</fullName>
    </submittedName>
</protein>